<dbReference type="PANTHER" id="PTHR42734">
    <property type="entry name" value="METAL TRANSPORT SYSTEM ATP-BINDING PROTEIN TM_0124-RELATED"/>
    <property type="match status" value="1"/>
</dbReference>
<evidence type="ECO:0000256" key="4">
    <source>
        <dbReference type="ARBA" id="ARBA00022840"/>
    </source>
</evidence>
<dbReference type="GO" id="GO:0005524">
    <property type="term" value="F:ATP binding"/>
    <property type="evidence" value="ECO:0007669"/>
    <property type="project" value="UniProtKB-KW"/>
</dbReference>
<dbReference type="SMART" id="SM00382">
    <property type="entry name" value="AAA"/>
    <property type="match status" value="1"/>
</dbReference>
<evidence type="ECO:0000259" key="5">
    <source>
        <dbReference type="PROSITE" id="PS50893"/>
    </source>
</evidence>
<evidence type="ECO:0000256" key="1">
    <source>
        <dbReference type="ARBA" id="ARBA00005417"/>
    </source>
</evidence>
<dbReference type="SUPFAM" id="SSF52540">
    <property type="entry name" value="P-loop containing nucleoside triphosphate hydrolases"/>
    <property type="match status" value="1"/>
</dbReference>
<dbReference type="InterPro" id="IPR003593">
    <property type="entry name" value="AAA+_ATPase"/>
</dbReference>
<keyword evidence="4 6" id="KW-0067">ATP-binding</keyword>
<evidence type="ECO:0000256" key="2">
    <source>
        <dbReference type="ARBA" id="ARBA00022448"/>
    </source>
</evidence>
<dbReference type="AlphaFoldDB" id="A0A3Z6QFQ7"/>
<name>A0A3Z6QFQ7_SALEB</name>
<dbReference type="Gene3D" id="3.40.50.300">
    <property type="entry name" value="P-loop containing nucleotide triphosphate hydrolases"/>
    <property type="match status" value="1"/>
</dbReference>
<keyword evidence="3" id="KW-0547">Nucleotide-binding</keyword>
<proteinExistence type="inferred from homology"/>
<evidence type="ECO:0000313" key="7">
    <source>
        <dbReference type="EMBL" id="EBY8645297.1"/>
    </source>
</evidence>
<keyword evidence="2" id="KW-0813">Transport</keyword>
<dbReference type="InterPro" id="IPR003439">
    <property type="entry name" value="ABC_transporter-like_ATP-bd"/>
</dbReference>
<dbReference type="PANTHER" id="PTHR42734:SF6">
    <property type="entry name" value="MOLYBDATE IMPORT ATP-BINDING PROTEIN MOLC"/>
    <property type="match status" value="1"/>
</dbReference>
<dbReference type="EMBL" id="AAAGSE010000004">
    <property type="protein sequence ID" value="EAC0785825.1"/>
    <property type="molecule type" value="Genomic_DNA"/>
</dbReference>
<dbReference type="InterPro" id="IPR050153">
    <property type="entry name" value="Metal_Ion_Import_ABC"/>
</dbReference>
<dbReference type="EMBL" id="AAHPHN010000101">
    <property type="protein sequence ID" value="EBY8645297.1"/>
    <property type="molecule type" value="Genomic_DNA"/>
</dbReference>
<comment type="similarity">
    <text evidence="1">Belongs to the ABC transporter superfamily.</text>
</comment>
<comment type="caution">
    <text evidence="6">The sequence shown here is derived from an EMBL/GenBank/DDBJ whole genome shotgun (WGS) entry which is preliminary data.</text>
</comment>
<dbReference type="PROSITE" id="PS50893">
    <property type="entry name" value="ABC_TRANSPORTER_2"/>
    <property type="match status" value="1"/>
</dbReference>
<organism evidence="6">
    <name type="scientific">Salmonella enterica subsp. enterica serovar Java</name>
    <dbReference type="NCBI Taxonomy" id="224729"/>
    <lineage>
        <taxon>Bacteria</taxon>
        <taxon>Pseudomonadati</taxon>
        <taxon>Pseudomonadota</taxon>
        <taxon>Gammaproteobacteria</taxon>
        <taxon>Enterobacterales</taxon>
        <taxon>Enterobacteriaceae</taxon>
        <taxon>Salmonella</taxon>
    </lineage>
</organism>
<dbReference type="FunFam" id="3.40.50.300:FF:000134">
    <property type="entry name" value="Iron-enterobactin ABC transporter ATP-binding protein"/>
    <property type="match status" value="1"/>
</dbReference>
<dbReference type="InterPro" id="IPR017871">
    <property type="entry name" value="ABC_transporter-like_CS"/>
</dbReference>
<protein>
    <submittedName>
        <fullName evidence="6">ABC transporter ATP-binding protein</fullName>
    </submittedName>
</protein>
<evidence type="ECO:0000256" key="3">
    <source>
        <dbReference type="ARBA" id="ARBA00022741"/>
    </source>
</evidence>
<dbReference type="Proteomes" id="UP000839631">
    <property type="component" value="Unassembled WGS sequence"/>
</dbReference>
<dbReference type="Pfam" id="PF00005">
    <property type="entry name" value="ABC_tran"/>
    <property type="match status" value="1"/>
</dbReference>
<sequence length="252" mass="28458">MNSFKIDSLTFGYSKNKNIISDVNFNISSGDIVSILGINGCGKTTIMKNLIRVLHPSNGYISLNDVFIEKIPSLEVAKYISYVGQFIEKKRITVFDYILLGRRPYIKYKAQKKDYEIVDKVIKDLDLIAILNHFVSEISGGQLQKVAIARALTQQPKFICLDEPTSSLDLKNQLAVLDIVTEYANKNNIGVVMIMHDINLALKYSNKFILLKDGKVFSFGNSDIMNKQNIRNVFGVDVEIIDFNGRKMVGVY</sequence>
<evidence type="ECO:0000313" key="6">
    <source>
        <dbReference type="EMBL" id="EAC0785825.1"/>
    </source>
</evidence>
<reference evidence="6" key="1">
    <citation type="submission" date="2018-09" db="EMBL/GenBank/DDBJ databases">
        <authorList>
            <person name="Ashton P.M."/>
            <person name="Dallman T."/>
            <person name="Nair S."/>
            <person name="De Pinna E."/>
            <person name="Peters T."/>
            <person name="Grant K."/>
        </authorList>
    </citation>
    <scope>NUCLEOTIDE SEQUENCE [LARGE SCALE GENOMIC DNA]</scope>
    <source>
        <strain evidence="7">140692</strain>
        <strain evidence="6">412099</strain>
    </source>
</reference>
<dbReference type="InterPro" id="IPR027417">
    <property type="entry name" value="P-loop_NTPase"/>
</dbReference>
<dbReference type="GO" id="GO:0016887">
    <property type="term" value="F:ATP hydrolysis activity"/>
    <property type="evidence" value="ECO:0007669"/>
    <property type="project" value="InterPro"/>
</dbReference>
<dbReference type="CDD" id="cd03214">
    <property type="entry name" value="ABC_Iron-Siderophores_B12_Hemin"/>
    <property type="match status" value="1"/>
</dbReference>
<dbReference type="PROSITE" id="PS00211">
    <property type="entry name" value="ABC_TRANSPORTER_1"/>
    <property type="match status" value="1"/>
</dbReference>
<accession>A0A3Z6QFQ7</accession>
<gene>
    <name evidence="6" type="ORF">D6K54_03440</name>
    <name evidence="7" type="ORF">D6S17_28005</name>
</gene>
<feature type="domain" description="ABC transporter" evidence="5">
    <location>
        <begin position="4"/>
        <end position="238"/>
    </location>
</feature>